<dbReference type="Proteomes" id="UP001054846">
    <property type="component" value="Chromosome"/>
</dbReference>
<dbReference type="EMBL" id="CP063845">
    <property type="protein sequence ID" value="UFP94881.1"/>
    <property type="molecule type" value="Genomic_DNA"/>
</dbReference>
<reference evidence="1 2" key="1">
    <citation type="journal article" date="2021" name="Genome Biol. Evol.">
        <title>Complete Genome Sequencing of a Novel Gloeobacter Species from a Waterfall Cave in Mexico.</title>
        <authorList>
            <person name="Saw J.H."/>
            <person name="Cardona T."/>
            <person name="Montejano G."/>
        </authorList>
    </citation>
    <scope>NUCLEOTIDE SEQUENCE [LARGE SCALE GENOMIC DNA]</scope>
    <source>
        <strain evidence="1">MG652769</strain>
    </source>
</reference>
<name>A0ABY3PML1_9CYAN</name>
<sequence length="85" mass="9662">MYPIERVRLYPKDRLVWKAFEILGDLETKVGEQLQRLDAATILSLTAYPFLIDTLLRSLCCTEEQGACAEMALALWKVADLPAVY</sequence>
<proteinExistence type="predicted"/>
<keyword evidence="2" id="KW-1185">Reference proteome</keyword>
<gene>
    <name evidence="1" type="ORF">ISF26_01125</name>
</gene>
<dbReference type="RefSeq" id="WP_230841946.1">
    <property type="nucleotide sequence ID" value="NZ_CP063845.1"/>
</dbReference>
<protein>
    <submittedName>
        <fullName evidence="1">Uncharacterized protein</fullName>
    </submittedName>
</protein>
<evidence type="ECO:0000313" key="1">
    <source>
        <dbReference type="EMBL" id="UFP94881.1"/>
    </source>
</evidence>
<evidence type="ECO:0000313" key="2">
    <source>
        <dbReference type="Proteomes" id="UP001054846"/>
    </source>
</evidence>
<organism evidence="1 2">
    <name type="scientific">Gloeobacter morelensis MG652769</name>
    <dbReference type="NCBI Taxonomy" id="2781736"/>
    <lineage>
        <taxon>Bacteria</taxon>
        <taxon>Bacillati</taxon>
        <taxon>Cyanobacteriota</taxon>
        <taxon>Cyanophyceae</taxon>
        <taxon>Gloeobacterales</taxon>
        <taxon>Gloeobacteraceae</taxon>
        <taxon>Gloeobacter</taxon>
        <taxon>Gloeobacter morelensis</taxon>
    </lineage>
</organism>
<accession>A0ABY3PML1</accession>